<evidence type="ECO:0000256" key="6">
    <source>
        <dbReference type="SAM" id="MobiDB-lite"/>
    </source>
</evidence>
<dbReference type="EMBL" id="JATAAI010000007">
    <property type="protein sequence ID" value="KAK1744504.1"/>
    <property type="molecule type" value="Genomic_DNA"/>
</dbReference>
<sequence>MPLLIHIMRISLLAIGIANIIQPIECFSSPATTSSRRLATISYQQQQLLSRYQQTTATLISGASCLKSTTKEDETVKTETKDGSVVFYDDFLDPENPTGVVCARGVCVLPDDDDIECDVSVPEDCEPTIVDKVLNSYLGPRLLLGFASILYGTNFPLGALMNESLPPSAATSARMLLASLALSPFLFKLEGKLAPTALLCGCFTALGYITQSLALVDISPAKVSFIGAAVVLVCPALEVLINKKDMSIRNQPQIWLAATLCIIGVGVLELYDPTGVTPISEVFSQIGTGDFLAFLQAVGFGTSFFITERMMTEVPGQALPITAVQVSVSALLCMIWCIADGWIGTAGSESYGLPMMLFDSSLQMAAAAVLWTGLMTTALNRFVETTALGKMKSAEASVILATEPLWAALFAALWLSTDFGANDYIGGALIVAACLATSLQKDDFNGFFELLGDGGDDDDESPKSLPSEKSFE</sequence>
<keyword evidence="11" id="KW-1185">Reference proteome</keyword>
<reference evidence="10" key="1">
    <citation type="submission" date="2023-06" db="EMBL/GenBank/DDBJ databases">
        <title>Survivors Of The Sea: Transcriptome response of Skeletonema marinoi to long-term dormancy.</title>
        <authorList>
            <person name="Pinder M.I.M."/>
            <person name="Kourtchenko O."/>
            <person name="Robertson E.K."/>
            <person name="Larsson T."/>
            <person name="Maumus F."/>
            <person name="Osuna-Cruz C.M."/>
            <person name="Vancaester E."/>
            <person name="Stenow R."/>
            <person name="Vandepoele K."/>
            <person name="Ploug H."/>
            <person name="Bruchert V."/>
            <person name="Godhe A."/>
            <person name="Topel M."/>
        </authorList>
    </citation>
    <scope>NUCLEOTIDE SEQUENCE</scope>
    <source>
        <strain evidence="10">R05AC</strain>
    </source>
</reference>
<feature type="chain" id="PRO_5042167027" evidence="8">
    <location>
        <begin position="27"/>
        <end position="472"/>
    </location>
</feature>
<dbReference type="Pfam" id="PF00892">
    <property type="entry name" value="EamA"/>
    <property type="match status" value="2"/>
</dbReference>
<evidence type="ECO:0000259" key="9">
    <source>
        <dbReference type="Pfam" id="PF00892"/>
    </source>
</evidence>
<feature type="region of interest" description="Disordered" evidence="6">
    <location>
        <begin position="453"/>
        <end position="472"/>
    </location>
</feature>
<keyword evidence="5 7" id="KW-0472">Membrane</keyword>
<evidence type="ECO:0000256" key="2">
    <source>
        <dbReference type="ARBA" id="ARBA00022475"/>
    </source>
</evidence>
<dbReference type="PANTHER" id="PTHR42920:SF5">
    <property type="entry name" value="EAMA DOMAIN-CONTAINING PROTEIN"/>
    <property type="match status" value="1"/>
</dbReference>
<protein>
    <submittedName>
        <fullName evidence="10">Drug/metabolite transporter (DMT) family transporter</fullName>
    </submittedName>
</protein>
<comment type="subcellular location">
    <subcellularLocation>
        <location evidence="1">Cell membrane</location>
        <topology evidence="1">Multi-pass membrane protein</topology>
    </subcellularLocation>
</comment>
<gene>
    <name evidence="10" type="ORF">QTG54_005037</name>
</gene>
<dbReference type="InterPro" id="IPR037185">
    <property type="entry name" value="EmrE-like"/>
</dbReference>
<keyword evidence="2" id="KW-1003">Cell membrane</keyword>
<dbReference type="InterPro" id="IPR000620">
    <property type="entry name" value="EamA_dom"/>
</dbReference>
<organism evidence="10 11">
    <name type="scientific">Skeletonema marinoi</name>
    <dbReference type="NCBI Taxonomy" id="267567"/>
    <lineage>
        <taxon>Eukaryota</taxon>
        <taxon>Sar</taxon>
        <taxon>Stramenopiles</taxon>
        <taxon>Ochrophyta</taxon>
        <taxon>Bacillariophyta</taxon>
        <taxon>Coscinodiscophyceae</taxon>
        <taxon>Thalassiosirophycidae</taxon>
        <taxon>Thalassiosirales</taxon>
        <taxon>Skeletonemataceae</taxon>
        <taxon>Skeletonema</taxon>
        <taxon>Skeletonema marinoi-dohrnii complex</taxon>
    </lineage>
</organism>
<accession>A0AAD8YDJ0</accession>
<evidence type="ECO:0000256" key="4">
    <source>
        <dbReference type="ARBA" id="ARBA00022989"/>
    </source>
</evidence>
<feature type="transmembrane region" description="Helical" evidence="7">
    <location>
        <begin position="253"/>
        <end position="271"/>
    </location>
</feature>
<keyword evidence="8" id="KW-0732">Signal</keyword>
<feature type="transmembrane region" description="Helical" evidence="7">
    <location>
        <begin position="363"/>
        <end position="383"/>
    </location>
</feature>
<feature type="transmembrane region" description="Helical" evidence="7">
    <location>
        <begin position="395"/>
        <end position="415"/>
    </location>
</feature>
<evidence type="ECO:0000256" key="5">
    <source>
        <dbReference type="ARBA" id="ARBA00023136"/>
    </source>
</evidence>
<name>A0AAD8YDJ0_9STRA</name>
<keyword evidence="3 7" id="KW-0812">Transmembrane</keyword>
<feature type="transmembrane region" description="Helical" evidence="7">
    <location>
        <begin position="319"/>
        <end position="343"/>
    </location>
</feature>
<keyword evidence="4 7" id="KW-1133">Transmembrane helix</keyword>
<evidence type="ECO:0000256" key="3">
    <source>
        <dbReference type="ARBA" id="ARBA00022692"/>
    </source>
</evidence>
<dbReference type="PANTHER" id="PTHR42920">
    <property type="entry name" value="OS03G0707200 PROTEIN-RELATED"/>
    <property type="match status" value="1"/>
</dbReference>
<evidence type="ECO:0000256" key="1">
    <source>
        <dbReference type="ARBA" id="ARBA00004651"/>
    </source>
</evidence>
<proteinExistence type="predicted"/>
<dbReference type="GO" id="GO:0005886">
    <property type="term" value="C:plasma membrane"/>
    <property type="evidence" value="ECO:0007669"/>
    <property type="project" value="UniProtKB-SubCell"/>
</dbReference>
<evidence type="ECO:0000256" key="7">
    <source>
        <dbReference type="SAM" id="Phobius"/>
    </source>
</evidence>
<feature type="domain" description="EamA" evidence="9">
    <location>
        <begin position="145"/>
        <end position="267"/>
    </location>
</feature>
<evidence type="ECO:0000313" key="11">
    <source>
        <dbReference type="Proteomes" id="UP001224775"/>
    </source>
</evidence>
<feature type="domain" description="EamA" evidence="9">
    <location>
        <begin position="288"/>
        <end position="438"/>
    </location>
</feature>
<dbReference type="Proteomes" id="UP001224775">
    <property type="component" value="Unassembled WGS sequence"/>
</dbReference>
<evidence type="ECO:0000256" key="8">
    <source>
        <dbReference type="SAM" id="SignalP"/>
    </source>
</evidence>
<feature type="transmembrane region" description="Helical" evidence="7">
    <location>
        <begin position="223"/>
        <end position="241"/>
    </location>
</feature>
<dbReference type="SUPFAM" id="SSF103481">
    <property type="entry name" value="Multidrug resistance efflux transporter EmrE"/>
    <property type="match status" value="2"/>
</dbReference>
<feature type="transmembrane region" description="Helical" evidence="7">
    <location>
        <begin position="291"/>
        <end position="307"/>
    </location>
</feature>
<dbReference type="AlphaFoldDB" id="A0AAD8YDJ0"/>
<feature type="signal peptide" evidence="8">
    <location>
        <begin position="1"/>
        <end position="26"/>
    </location>
</feature>
<comment type="caution">
    <text evidence="10">The sequence shown here is derived from an EMBL/GenBank/DDBJ whole genome shotgun (WGS) entry which is preliminary data.</text>
</comment>
<dbReference type="InterPro" id="IPR051258">
    <property type="entry name" value="Diverse_Substrate_Transporter"/>
</dbReference>
<evidence type="ECO:0000313" key="10">
    <source>
        <dbReference type="EMBL" id="KAK1744504.1"/>
    </source>
</evidence>